<dbReference type="InterPro" id="IPR015527">
    <property type="entry name" value="Pept_C26_g-glut_hydrolase"/>
</dbReference>
<dbReference type="Proteomes" id="UP000824890">
    <property type="component" value="Unassembled WGS sequence"/>
</dbReference>
<dbReference type="PRINTS" id="PR00979">
    <property type="entry name" value="TAFAZZIN"/>
</dbReference>
<keyword evidence="6" id="KW-0964">Secreted</keyword>
<evidence type="ECO:0000256" key="8">
    <source>
        <dbReference type="ARBA" id="ARBA00022729"/>
    </source>
</evidence>
<keyword evidence="9" id="KW-0378">Hydrolase</keyword>
<evidence type="ECO:0000256" key="7">
    <source>
        <dbReference type="ARBA" id="ARBA00022679"/>
    </source>
</evidence>
<dbReference type="CDD" id="cd07989">
    <property type="entry name" value="LPLAT_AGPAT-like"/>
    <property type="match status" value="1"/>
</dbReference>
<accession>A0ABQ7X3A0</accession>
<evidence type="ECO:0000256" key="4">
    <source>
        <dbReference type="ARBA" id="ARBA00011083"/>
    </source>
</evidence>
<evidence type="ECO:0000256" key="6">
    <source>
        <dbReference type="ARBA" id="ARBA00022525"/>
    </source>
</evidence>
<dbReference type="Pfam" id="PF07722">
    <property type="entry name" value="Peptidase_C26"/>
    <property type="match status" value="1"/>
</dbReference>
<evidence type="ECO:0000256" key="14">
    <source>
        <dbReference type="SAM" id="SignalP"/>
    </source>
</evidence>
<evidence type="ECO:0000256" key="5">
    <source>
        <dbReference type="ARBA" id="ARBA00012886"/>
    </source>
</evidence>
<dbReference type="InterPro" id="IPR002123">
    <property type="entry name" value="Plipid/glycerol_acylTrfase"/>
</dbReference>
<dbReference type="PANTHER" id="PTHR11315:SF15">
    <property type="entry name" value="GAMMA-GLUTAMYL HYDROLASE 1"/>
    <property type="match status" value="1"/>
</dbReference>
<dbReference type="InterPro" id="IPR011697">
    <property type="entry name" value="Peptidase_C26"/>
</dbReference>
<evidence type="ECO:0000256" key="1">
    <source>
        <dbReference type="ARBA" id="ARBA00004239"/>
    </source>
</evidence>
<dbReference type="InterPro" id="IPR000872">
    <property type="entry name" value="Tafazzin"/>
</dbReference>
<keyword evidence="17" id="KW-1185">Reference proteome</keyword>
<comment type="similarity">
    <text evidence="4">Belongs to the peptidase C26 family.</text>
</comment>
<gene>
    <name evidence="16" type="ORF">HID58_096266</name>
</gene>
<keyword evidence="11" id="KW-0472">Membrane</keyword>
<protein>
    <recommendedName>
        <fullName evidence="5">folate gamma-glutamyl hydrolase</fullName>
        <ecNumber evidence="5">3.4.19.9</ecNumber>
    </recommendedName>
</protein>
<feature type="signal peptide" evidence="14">
    <location>
        <begin position="1"/>
        <end position="45"/>
    </location>
</feature>
<evidence type="ECO:0000256" key="2">
    <source>
        <dbReference type="ARBA" id="ARBA00004370"/>
    </source>
</evidence>
<dbReference type="PROSITE" id="PS51275">
    <property type="entry name" value="PEPTIDASE_C26_GGH"/>
    <property type="match status" value="1"/>
</dbReference>
<evidence type="ECO:0000259" key="15">
    <source>
        <dbReference type="SMART" id="SM00563"/>
    </source>
</evidence>
<keyword evidence="8 14" id="KW-0732">Signal</keyword>
<dbReference type="Gene3D" id="3.40.50.880">
    <property type="match status" value="2"/>
</dbReference>
<comment type="caution">
    <text evidence="13">Lacks conserved residue(s) required for the propagation of feature annotation.</text>
</comment>
<dbReference type="EC" id="3.4.19.9" evidence="5"/>
<evidence type="ECO:0000313" key="16">
    <source>
        <dbReference type="EMBL" id="KAH0849596.1"/>
    </source>
</evidence>
<name>A0ABQ7X3A0_BRANA</name>
<evidence type="ECO:0000256" key="3">
    <source>
        <dbReference type="ARBA" id="ARBA00010524"/>
    </source>
</evidence>
<sequence>MNTRSSFSLTSLLVNAANPSPFGSKMWKLCFCLPFLLLDIGVAKASASIYLPSQTGADGSSSPVCSSPDPKLNYRPVIGILSHPGDGASGRLTNDTTSTYIAASYVKFAEAGGARVIPLIYNEPEEVLFKKLELVNGVIFTGGWAKKYEYFDMDRGILQRFDAEDNASSLQFVENVNIEGTLFQRFPPALLRKLSTDCLVMQKHRWGITPEKFKANHALSSFFDIVTTCIDENSKTYVSTVKAKKYPITGFQWHPEKNAFEWGSSQIPHSADAIQVTQYAASYLVSEARKSLNRPSSEKVLKNLIYNYKPTYCGYAGKGYDEVRTLKLEAYTMGRIMEWAARSDHLGGIPRKTVITAVGAFARAVANLCNKTKVHNADTLMTLVRSRPPGVPLITVSNHMSTLDDPVMWGGFKGLLSLDPELARWVLAAEDICFKNPVFSYIFRTEGKVFQENVPTRRLKWGTASLIARCPVTPIVLPIIHRGFDEVMPEKYLYGRRPPFPLWNKDLRVVVGEPIEFDVPMMVETAVLASRHVMVPPLQEARWPVLSLAGEELDENAQRCLYTALSEKIQSSLETLRLLAKRL</sequence>
<feature type="domain" description="Phospholipid/glycerol acyltransferase" evidence="15">
    <location>
        <begin position="393"/>
        <end position="484"/>
    </location>
</feature>
<proteinExistence type="inferred from homology"/>
<dbReference type="SUPFAM" id="SSF52317">
    <property type="entry name" value="Class I glutamine amidotransferase-like"/>
    <property type="match status" value="1"/>
</dbReference>
<reference evidence="16 17" key="1">
    <citation type="submission" date="2021-05" db="EMBL/GenBank/DDBJ databases">
        <title>Genome Assembly of Synthetic Allotetraploid Brassica napus Reveals Homoeologous Exchanges between Subgenomes.</title>
        <authorList>
            <person name="Davis J.T."/>
        </authorList>
    </citation>
    <scope>NUCLEOTIDE SEQUENCE [LARGE SCALE GENOMIC DNA]</scope>
    <source>
        <strain evidence="17">cv. Da-Ae</strain>
        <tissue evidence="16">Seedling</tissue>
    </source>
</reference>
<dbReference type="SMART" id="SM00563">
    <property type="entry name" value="PlsC"/>
    <property type="match status" value="1"/>
</dbReference>
<evidence type="ECO:0000256" key="13">
    <source>
        <dbReference type="PROSITE-ProRule" id="PRU00607"/>
    </source>
</evidence>
<dbReference type="PANTHER" id="PTHR11315">
    <property type="entry name" value="PROTEASE FAMILY C26 GAMMA-GLUTAMYL HYDROLASE"/>
    <property type="match status" value="1"/>
</dbReference>
<organism evidence="16 17">
    <name type="scientific">Brassica napus</name>
    <name type="common">Rape</name>
    <dbReference type="NCBI Taxonomy" id="3708"/>
    <lineage>
        <taxon>Eukaryota</taxon>
        <taxon>Viridiplantae</taxon>
        <taxon>Streptophyta</taxon>
        <taxon>Embryophyta</taxon>
        <taxon>Tracheophyta</taxon>
        <taxon>Spermatophyta</taxon>
        <taxon>Magnoliopsida</taxon>
        <taxon>eudicotyledons</taxon>
        <taxon>Gunneridae</taxon>
        <taxon>Pentapetalae</taxon>
        <taxon>rosids</taxon>
        <taxon>malvids</taxon>
        <taxon>Brassicales</taxon>
        <taxon>Brassicaceae</taxon>
        <taxon>Brassiceae</taxon>
        <taxon>Brassica</taxon>
    </lineage>
</organism>
<dbReference type="InterPro" id="IPR029062">
    <property type="entry name" value="Class_I_gatase-like"/>
</dbReference>
<keyword evidence="7" id="KW-0808">Transferase</keyword>
<keyword evidence="12" id="KW-0012">Acyltransferase</keyword>
<comment type="caution">
    <text evidence="16">The sequence shown here is derived from an EMBL/GenBank/DDBJ whole genome shotgun (WGS) entry which is preliminary data.</text>
</comment>
<evidence type="ECO:0000256" key="10">
    <source>
        <dbReference type="ARBA" id="ARBA00023098"/>
    </source>
</evidence>
<dbReference type="EMBL" id="JAGKQM010002434">
    <property type="protein sequence ID" value="KAH0849596.1"/>
    <property type="molecule type" value="Genomic_DNA"/>
</dbReference>
<evidence type="ECO:0000256" key="11">
    <source>
        <dbReference type="ARBA" id="ARBA00023136"/>
    </source>
</evidence>
<comment type="similarity">
    <text evidence="3">Belongs to the taffazin family.</text>
</comment>
<evidence type="ECO:0000256" key="12">
    <source>
        <dbReference type="ARBA" id="ARBA00023315"/>
    </source>
</evidence>
<comment type="subcellular location">
    <subcellularLocation>
        <location evidence="2">Membrane</location>
    </subcellularLocation>
    <subcellularLocation>
        <location evidence="1">Secreted</location>
        <location evidence="1">Extracellular space</location>
    </subcellularLocation>
</comment>
<evidence type="ECO:0000256" key="9">
    <source>
        <dbReference type="ARBA" id="ARBA00022801"/>
    </source>
</evidence>
<feature type="chain" id="PRO_5046538037" description="folate gamma-glutamyl hydrolase" evidence="14">
    <location>
        <begin position="46"/>
        <end position="583"/>
    </location>
</feature>
<evidence type="ECO:0000313" key="17">
    <source>
        <dbReference type="Proteomes" id="UP000824890"/>
    </source>
</evidence>
<keyword evidence="10" id="KW-0443">Lipid metabolism</keyword>